<gene>
    <name evidence="1" type="ORF">TanjilG_16119</name>
</gene>
<keyword evidence="2" id="KW-1185">Reference proteome</keyword>
<name>A0A1J7HGT2_LUPAN</name>
<sequence>MKTLPSNAWLQRLAHLITFRDIGFLHWVADTSIYARGCWGAWWLPSWTWWYRYAALANDDLLFLKEQMEAEEDA</sequence>
<dbReference type="Proteomes" id="UP000188354">
    <property type="component" value="Chromosome LG05"/>
</dbReference>
<dbReference type="AlphaFoldDB" id="A0A1J7HGT2"/>
<protein>
    <submittedName>
        <fullName evidence="1">Uncharacterized protein</fullName>
    </submittedName>
</protein>
<evidence type="ECO:0000313" key="1">
    <source>
        <dbReference type="EMBL" id="OIW12008.1"/>
    </source>
</evidence>
<evidence type="ECO:0000313" key="2">
    <source>
        <dbReference type="Proteomes" id="UP000188354"/>
    </source>
</evidence>
<organism evidence="1 2">
    <name type="scientific">Lupinus angustifolius</name>
    <name type="common">Narrow-leaved blue lupine</name>
    <dbReference type="NCBI Taxonomy" id="3871"/>
    <lineage>
        <taxon>Eukaryota</taxon>
        <taxon>Viridiplantae</taxon>
        <taxon>Streptophyta</taxon>
        <taxon>Embryophyta</taxon>
        <taxon>Tracheophyta</taxon>
        <taxon>Spermatophyta</taxon>
        <taxon>Magnoliopsida</taxon>
        <taxon>eudicotyledons</taxon>
        <taxon>Gunneridae</taxon>
        <taxon>Pentapetalae</taxon>
        <taxon>rosids</taxon>
        <taxon>fabids</taxon>
        <taxon>Fabales</taxon>
        <taxon>Fabaceae</taxon>
        <taxon>Papilionoideae</taxon>
        <taxon>50 kb inversion clade</taxon>
        <taxon>genistoids sensu lato</taxon>
        <taxon>core genistoids</taxon>
        <taxon>Genisteae</taxon>
        <taxon>Lupinus</taxon>
    </lineage>
</organism>
<dbReference type="EMBL" id="CM007365">
    <property type="protein sequence ID" value="OIW12008.1"/>
    <property type="molecule type" value="Genomic_DNA"/>
</dbReference>
<proteinExistence type="predicted"/>
<reference evidence="1 2" key="1">
    <citation type="journal article" date="2017" name="Plant Biotechnol. J.">
        <title>A comprehensive draft genome sequence for lupin (Lupinus angustifolius), an emerging health food: insights into plant-microbe interactions and legume evolution.</title>
        <authorList>
            <person name="Hane J.K."/>
            <person name="Ming Y."/>
            <person name="Kamphuis L.G."/>
            <person name="Nelson M.N."/>
            <person name="Garg G."/>
            <person name="Atkins C.A."/>
            <person name="Bayer P.E."/>
            <person name="Bravo A."/>
            <person name="Bringans S."/>
            <person name="Cannon S."/>
            <person name="Edwards D."/>
            <person name="Foley R."/>
            <person name="Gao L.L."/>
            <person name="Harrison M.J."/>
            <person name="Huang W."/>
            <person name="Hurgobin B."/>
            <person name="Li S."/>
            <person name="Liu C.W."/>
            <person name="McGrath A."/>
            <person name="Morahan G."/>
            <person name="Murray J."/>
            <person name="Weller J."/>
            <person name="Jian J."/>
            <person name="Singh K.B."/>
        </authorList>
    </citation>
    <scope>NUCLEOTIDE SEQUENCE [LARGE SCALE GENOMIC DNA]</scope>
    <source>
        <strain evidence="2">cv. Tanjil</strain>
        <tissue evidence="1">Whole plant</tissue>
    </source>
</reference>
<dbReference type="Gramene" id="OIW12008">
    <property type="protein sequence ID" value="OIW12008"/>
    <property type="gene ID" value="TanjilG_16119"/>
</dbReference>
<accession>A0A1J7HGT2</accession>